<dbReference type="PROSITE" id="PS50883">
    <property type="entry name" value="EAL"/>
    <property type="match status" value="1"/>
</dbReference>
<proteinExistence type="predicted"/>
<keyword evidence="1" id="KW-1133">Transmembrane helix</keyword>
<dbReference type="CDD" id="cd01949">
    <property type="entry name" value="GGDEF"/>
    <property type="match status" value="1"/>
</dbReference>
<dbReference type="PANTHER" id="PTHR33121">
    <property type="entry name" value="CYCLIC DI-GMP PHOSPHODIESTERASE PDEF"/>
    <property type="match status" value="1"/>
</dbReference>
<comment type="caution">
    <text evidence="4">The sequence shown here is derived from an EMBL/GenBank/DDBJ whole genome shotgun (WGS) entry which is preliminary data.</text>
</comment>
<keyword evidence="1" id="KW-0472">Membrane</keyword>
<dbReference type="SUPFAM" id="SSF55073">
    <property type="entry name" value="Nucleotide cyclase"/>
    <property type="match status" value="1"/>
</dbReference>
<evidence type="ECO:0000259" key="2">
    <source>
        <dbReference type="PROSITE" id="PS50883"/>
    </source>
</evidence>
<dbReference type="NCBIfam" id="TIGR00254">
    <property type="entry name" value="GGDEF"/>
    <property type="match status" value="1"/>
</dbReference>
<evidence type="ECO:0000313" key="5">
    <source>
        <dbReference type="Proteomes" id="UP001371218"/>
    </source>
</evidence>
<dbReference type="EC" id="2.7.7.65" evidence="4"/>
<dbReference type="GO" id="GO:0071111">
    <property type="term" value="F:cyclic-guanylate-specific phosphodiesterase activity"/>
    <property type="evidence" value="ECO:0007669"/>
    <property type="project" value="UniProtKB-EC"/>
</dbReference>
<dbReference type="PROSITE" id="PS50887">
    <property type="entry name" value="GGDEF"/>
    <property type="match status" value="1"/>
</dbReference>
<feature type="transmembrane region" description="Helical" evidence="1">
    <location>
        <begin position="20"/>
        <end position="43"/>
    </location>
</feature>
<dbReference type="SMART" id="SM00267">
    <property type="entry name" value="GGDEF"/>
    <property type="match status" value="1"/>
</dbReference>
<dbReference type="InterPro" id="IPR000160">
    <property type="entry name" value="GGDEF_dom"/>
</dbReference>
<dbReference type="Gene3D" id="3.20.20.450">
    <property type="entry name" value="EAL domain"/>
    <property type="match status" value="1"/>
</dbReference>
<feature type="domain" description="GGDEF" evidence="3">
    <location>
        <begin position="125"/>
        <end position="260"/>
    </location>
</feature>
<dbReference type="SMART" id="SM00052">
    <property type="entry name" value="EAL"/>
    <property type="match status" value="1"/>
</dbReference>
<dbReference type="CDD" id="cd01948">
    <property type="entry name" value="EAL"/>
    <property type="match status" value="1"/>
</dbReference>
<dbReference type="Pfam" id="PF00563">
    <property type="entry name" value="EAL"/>
    <property type="match status" value="1"/>
</dbReference>
<evidence type="ECO:0000256" key="1">
    <source>
        <dbReference type="SAM" id="Phobius"/>
    </source>
</evidence>
<dbReference type="PANTHER" id="PTHR33121:SF70">
    <property type="entry name" value="SIGNALING PROTEIN YKOW"/>
    <property type="match status" value="1"/>
</dbReference>
<evidence type="ECO:0000259" key="3">
    <source>
        <dbReference type="PROSITE" id="PS50887"/>
    </source>
</evidence>
<gene>
    <name evidence="4" type="ORF">AACH06_09305</name>
</gene>
<keyword evidence="4" id="KW-0548">Nucleotidyltransferase</keyword>
<feature type="domain" description="EAL" evidence="2">
    <location>
        <begin position="269"/>
        <end position="519"/>
    </location>
</feature>
<dbReference type="InterPro" id="IPR001633">
    <property type="entry name" value="EAL_dom"/>
</dbReference>
<keyword evidence="1" id="KW-0812">Transmembrane</keyword>
<dbReference type="EC" id="3.1.4.52" evidence="4"/>
<accession>A0ABU9BQT7</accession>
<dbReference type="EMBL" id="JBBUTG010000004">
    <property type="protein sequence ID" value="MEK8031010.1"/>
    <property type="molecule type" value="Genomic_DNA"/>
</dbReference>
<dbReference type="InterPro" id="IPR043128">
    <property type="entry name" value="Rev_trsase/Diguanyl_cyclase"/>
</dbReference>
<organism evidence="4 5">
    <name type="scientific">Ideonella lacteola</name>
    <dbReference type="NCBI Taxonomy" id="2984193"/>
    <lineage>
        <taxon>Bacteria</taxon>
        <taxon>Pseudomonadati</taxon>
        <taxon>Pseudomonadota</taxon>
        <taxon>Betaproteobacteria</taxon>
        <taxon>Burkholderiales</taxon>
        <taxon>Sphaerotilaceae</taxon>
        <taxon>Ideonella</taxon>
    </lineage>
</organism>
<dbReference type="InterPro" id="IPR035919">
    <property type="entry name" value="EAL_sf"/>
</dbReference>
<protein>
    <submittedName>
        <fullName evidence="4">Bifunctional diguanylate cyclase/phosphodiesterase</fullName>
        <ecNumber evidence="4">2.7.7.65</ecNumber>
        <ecNumber evidence="4">3.1.4.52</ecNumber>
    </submittedName>
</protein>
<sequence>MGVAHGPAELAAVAPLSSRWNAVACALGAMTGAATGAAASLALPAGLGSPLGEAAAIIGAIAGAALAGAASPHMAWPRGRLAPHRPVATLPDQVTGLPTRSAFLSTLQAERDADRQRLRGVGIPPPRALVLIGLDRLRALNDSLGHEIGDLWLQEAAHRLIDAFDPPALIARLGNDEFALLSPAQPLRADDPALLGLGEALLHRLRRPFFGHGGELHLTASAGATWLTADKPIEQALREADLALRRAKRAGRDCVRVFEPSMKAEHDERARLLTALRSAVPAQEFRLHYQPQVDRTGRVVGAEALLRWESPELGMIEPSRFIPLAEESGLIVPIGRAVIRDACAVLAWWSQDPATKHLTLSVNVSPHQFQHPSFVEDVRLALQTAGVSPSLLKLEVTENVVISDMPSVQAHMQALRELGVRLSLDDFGIGYSSLSYLKHLPLSQLKIDQVFVRNMLSDPREAAVVRTVIALARDLALELVAEGVETPEQREMLSDLGCGLYQGYLFGRPVPLESLCVVQ</sequence>
<dbReference type="SUPFAM" id="SSF141868">
    <property type="entry name" value="EAL domain-like"/>
    <property type="match status" value="1"/>
</dbReference>
<keyword evidence="4" id="KW-0808">Transferase</keyword>
<dbReference type="Pfam" id="PF00990">
    <property type="entry name" value="GGDEF"/>
    <property type="match status" value="1"/>
</dbReference>
<feature type="transmembrane region" description="Helical" evidence="1">
    <location>
        <begin position="55"/>
        <end position="76"/>
    </location>
</feature>
<evidence type="ECO:0000313" key="4">
    <source>
        <dbReference type="EMBL" id="MEK8031010.1"/>
    </source>
</evidence>
<dbReference type="InterPro" id="IPR029787">
    <property type="entry name" value="Nucleotide_cyclase"/>
</dbReference>
<keyword evidence="4" id="KW-0378">Hydrolase</keyword>
<reference evidence="4 5" key="1">
    <citation type="submission" date="2024-04" db="EMBL/GenBank/DDBJ databases">
        <title>Novel species of the genus Ideonella isolated from streams.</title>
        <authorList>
            <person name="Lu H."/>
        </authorList>
    </citation>
    <scope>NUCLEOTIDE SEQUENCE [LARGE SCALE GENOMIC DNA]</scope>
    <source>
        <strain evidence="4 5">DXS29W</strain>
    </source>
</reference>
<dbReference type="Gene3D" id="3.30.70.270">
    <property type="match status" value="1"/>
</dbReference>
<dbReference type="GO" id="GO:0052621">
    <property type="term" value="F:diguanylate cyclase activity"/>
    <property type="evidence" value="ECO:0007669"/>
    <property type="project" value="UniProtKB-EC"/>
</dbReference>
<keyword evidence="5" id="KW-1185">Reference proteome</keyword>
<name>A0ABU9BQT7_9BURK</name>
<dbReference type="Proteomes" id="UP001371218">
    <property type="component" value="Unassembled WGS sequence"/>
</dbReference>
<dbReference type="InterPro" id="IPR050706">
    <property type="entry name" value="Cyclic-di-GMP_PDE-like"/>
</dbReference>
<dbReference type="RefSeq" id="WP_341425375.1">
    <property type="nucleotide sequence ID" value="NZ_JBBUTG010000004.1"/>
</dbReference>